<evidence type="ECO:0008006" key="5">
    <source>
        <dbReference type="Google" id="ProtNLM"/>
    </source>
</evidence>
<name>A0AAX6GW51_IRIPA</name>
<evidence type="ECO:0000313" key="3">
    <source>
        <dbReference type="EMBL" id="KAJ6832551.1"/>
    </source>
</evidence>
<dbReference type="InterPro" id="IPR029058">
    <property type="entry name" value="AB_hydrolase_fold"/>
</dbReference>
<accession>A0AAX6GW51</accession>
<dbReference type="PANTHER" id="PTHR43329">
    <property type="entry name" value="EPOXIDE HYDROLASE"/>
    <property type="match status" value="1"/>
</dbReference>
<keyword evidence="1" id="KW-0378">Hydrolase</keyword>
<gene>
    <name evidence="3" type="ORF">M6B38_344325</name>
</gene>
<evidence type="ECO:0000256" key="1">
    <source>
        <dbReference type="ARBA" id="ARBA00022801"/>
    </source>
</evidence>
<evidence type="ECO:0000313" key="4">
    <source>
        <dbReference type="Proteomes" id="UP001140949"/>
    </source>
</evidence>
<proteinExistence type="inferred from homology"/>
<dbReference type="SUPFAM" id="SSF53474">
    <property type="entry name" value="alpha/beta-Hydrolases"/>
    <property type="match status" value="1"/>
</dbReference>
<dbReference type="InterPro" id="IPR000639">
    <property type="entry name" value="Epox_hydrolase-like"/>
</dbReference>
<comment type="similarity">
    <text evidence="2">Belongs to the AB hydrolase superfamily. Epoxide hydrolase family.</text>
</comment>
<dbReference type="AlphaFoldDB" id="A0AAX6GW51"/>
<dbReference type="Gene3D" id="3.40.50.1820">
    <property type="entry name" value="alpha/beta hydrolase"/>
    <property type="match status" value="1"/>
</dbReference>
<comment type="caution">
    <text evidence="3">The sequence shown here is derived from an EMBL/GenBank/DDBJ whole genome shotgun (WGS) entry which is preliminary data.</text>
</comment>
<reference evidence="3" key="1">
    <citation type="journal article" date="2023" name="GigaByte">
        <title>Genome assembly of the bearded iris, Iris pallida Lam.</title>
        <authorList>
            <person name="Bruccoleri R.E."/>
            <person name="Oakeley E.J."/>
            <person name="Faust A.M.E."/>
            <person name="Altorfer M."/>
            <person name="Dessus-Babus S."/>
            <person name="Burckhardt D."/>
            <person name="Oertli M."/>
            <person name="Naumann U."/>
            <person name="Petersen F."/>
            <person name="Wong J."/>
        </authorList>
    </citation>
    <scope>NUCLEOTIDE SEQUENCE</scope>
    <source>
        <strain evidence="3">GSM-AAB239-AS_SAM_17_03QT</strain>
    </source>
</reference>
<evidence type="ECO:0000256" key="2">
    <source>
        <dbReference type="ARBA" id="ARBA00038334"/>
    </source>
</evidence>
<protein>
    <recommendedName>
        <fullName evidence="5">Epoxide hydrolase</fullName>
    </recommendedName>
</protein>
<sequence>MAIRRGHQVFREQIREDWFHQSNQLLPQHGPNWELTEPWTGAQIQVPTKFIVGDRDLVYNYPGVPDYVLKGGFKKHVPLLEPVVVMPGVGHWINQEKPQEITEHIREFIQKF</sequence>
<dbReference type="GO" id="GO:0016787">
    <property type="term" value="F:hydrolase activity"/>
    <property type="evidence" value="ECO:0007669"/>
    <property type="project" value="UniProtKB-KW"/>
</dbReference>
<dbReference type="PRINTS" id="PR00412">
    <property type="entry name" value="EPOXHYDRLASE"/>
</dbReference>
<organism evidence="3 4">
    <name type="scientific">Iris pallida</name>
    <name type="common">Sweet iris</name>
    <dbReference type="NCBI Taxonomy" id="29817"/>
    <lineage>
        <taxon>Eukaryota</taxon>
        <taxon>Viridiplantae</taxon>
        <taxon>Streptophyta</taxon>
        <taxon>Embryophyta</taxon>
        <taxon>Tracheophyta</taxon>
        <taxon>Spermatophyta</taxon>
        <taxon>Magnoliopsida</taxon>
        <taxon>Liliopsida</taxon>
        <taxon>Asparagales</taxon>
        <taxon>Iridaceae</taxon>
        <taxon>Iridoideae</taxon>
        <taxon>Irideae</taxon>
        <taxon>Iris</taxon>
    </lineage>
</organism>
<dbReference type="EMBL" id="JANAVB010016155">
    <property type="protein sequence ID" value="KAJ6832551.1"/>
    <property type="molecule type" value="Genomic_DNA"/>
</dbReference>
<dbReference type="Proteomes" id="UP001140949">
    <property type="component" value="Unassembled WGS sequence"/>
</dbReference>
<keyword evidence="4" id="KW-1185">Reference proteome</keyword>
<reference evidence="3" key="2">
    <citation type="submission" date="2023-04" db="EMBL/GenBank/DDBJ databases">
        <authorList>
            <person name="Bruccoleri R.E."/>
            <person name="Oakeley E.J."/>
            <person name="Faust A.-M."/>
            <person name="Dessus-Babus S."/>
            <person name="Altorfer M."/>
            <person name="Burckhardt D."/>
            <person name="Oertli M."/>
            <person name="Naumann U."/>
            <person name="Petersen F."/>
            <person name="Wong J."/>
        </authorList>
    </citation>
    <scope>NUCLEOTIDE SEQUENCE</scope>
    <source>
        <strain evidence="3">GSM-AAB239-AS_SAM_17_03QT</strain>
        <tissue evidence="3">Leaf</tissue>
    </source>
</reference>